<proteinExistence type="predicted"/>
<dbReference type="PANTHER" id="PTHR48106">
    <property type="entry name" value="QUINONE OXIDOREDUCTASE PIG3-RELATED"/>
    <property type="match status" value="1"/>
</dbReference>
<evidence type="ECO:0000256" key="2">
    <source>
        <dbReference type="ARBA" id="ARBA00023002"/>
    </source>
</evidence>
<sequence length="364" mass="39198">MGKIGFFLCKGDAAVQSYYISCDRFGDPLDVLRLGRKETRLPGPGQVLVRMMERPVNPSDLIPVRGAYAHRVSLPFVPGYEGVGIVDAVGEGVPSSLIGRRALPLRGEGTWQEYVTTEARWSVLVPDGIDDDNAAQLYINPLTAWLICTDVLALQPDQTLLVNAAGSAIGRVFAQLAGVMGFRVIAITRDGKYAQELLELGASNAVNSSQPSWHEAVMDLTGGRGAHAGIDSIGGPDSAQLAACVRPGGTVLSIGLLSGISPEWHRIARDTGTVPKLFWLRSWLERASVGDWQEAFARIMALVQESRLQFAPVKRRIELKQTIEAVRLSNASGMGGKMMLTSRVAGSRIEQGCSGSMLRRGSTK</sequence>
<organism evidence="4 5">
    <name type="scientific">Paenibacillus konkukensis</name>
    <dbReference type="NCBI Taxonomy" id="2020716"/>
    <lineage>
        <taxon>Bacteria</taxon>
        <taxon>Bacillati</taxon>
        <taxon>Bacillota</taxon>
        <taxon>Bacilli</taxon>
        <taxon>Bacillales</taxon>
        <taxon>Paenibacillaceae</taxon>
        <taxon>Paenibacillus</taxon>
    </lineage>
</organism>
<dbReference type="SUPFAM" id="SSF50129">
    <property type="entry name" value="GroES-like"/>
    <property type="match status" value="1"/>
</dbReference>
<keyword evidence="4" id="KW-0012">Acyltransferase</keyword>
<keyword evidence="4" id="KW-0808">Transferase</keyword>
<evidence type="ECO:0000259" key="3">
    <source>
        <dbReference type="SMART" id="SM00829"/>
    </source>
</evidence>
<keyword evidence="1" id="KW-0521">NADP</keyword>
<dbReference type="SUPFAM" id="SSF51735">
    <property type="entry name" value="NAD(P)-binding Rossmann-fold domains"/>
    <property type="match status" value="1"/>
</dbReference>
<dbReference type="EMBL" id="CP027059">
    <property type="protein sequence ID" value="UQZ81492.1"/>
    <property type="molecule type" value="Genomic_DNA"/>
</dbReference>
<accession>A0ABY4RGL2</accession>
<dbReference type="InterPro" id="IPR036291">
    <property type="entry name" value="NAD(P)-bd_dom_sf"/>
</dbReference>
<evidence type="ECO:0000256" key="1">
    <source>
        <dbReference type="ARBA" id="ARBA00022857"/>
    </source>
</evidence>
<dbReference type="PANTHER" id="PTHR48106:SF2">
    <property type="entry name" value="ZN2+-BINDING DEHYDROGENASE"/>
    <property type="match status" value="1"/>
</dbReference>
<dbReference type="InterPro" id="IPR011032">
    <property type="entry name" value="GroES-like_sf"/>
</dbReference>
<protein>
    <submittedName>
        <fullName evidence="4">Phthiocerol synthesis polyketide synthase type I PpsC</fullName>
        <ecNumber evidence="4">2.3.1.41</ecNumber>
    </submittedName>
</protein>
<evidence type="ECO:0000313" key="4">
    <source>
        <dbReference type="EMBL" id="UQZ81492.1"/>
    </source>
</evidence>
<dbReference type="SMART" id="SM00829">
    <property type="entry name" value="PKS_ER"/>
    <property type="match status" value="1"/>
</dbReference>
<dbReference type="InterPro" id="IPR020843">
    <property type="entry name" value="ER"/>
</dbReference>
<dbReference type="Pfam" id="PF08240">
    <property type="entry name" value="ADH_N"/>
    <property type="match status" value="1"/>
</dbReference>
<feature type="domain" description="Enoyl reductase (ER)" evidence="3">
    <location>
        <begin position="27"/>
        <end position="340"/>
    </location>
</feature>
<reference evidence="4" key="1">
    <citation type="submission" date="2018-02" db="EMBL/GenBank/DDBJ databases">
        <authorList>
            <person name="Kim S.-K."/>
            <person name="Jung H.-I."/>
            <person name="Lee S.-W."/>
        </authorList>
    </citation>
    <scope>NUCLEOTIDE SEQUENCE</scope>
    <source>
        <strain evidence="4">SK3146</strain>
    </source>
</reference>
<name>A0ABY4RGL2_9BACL</name>
<dbReference type="Pfam" id="PF00107">
    <property type="entry name" value="ADH_zinc_N"/>
    <property type="match status" value="1"/>
</dbReference>
<dbReference type="InterPro" id="IPR013149">
    <property type="entry name" value="ADH-like_C"/>
</dbReference>
<keyword evidence="5" id="KW-1185">Reference proteome</keyword>
<evidence type="ECO:0000313" key="5">
    <source>
        <dbReference type="Proteomes" id="UP001057134"/>
    </source>
</evidence>
<dbReference type="EC" id="2.3.1.41" evidence="4"/>
<dbReference type="CDD" id="cd05282">
    <property type="entry name" value="ETR_like"/>
    <property type="match status" value="1"/>
</dbReference>
<gene>
    <name evidence="4" type="primary">ppsC</name>
    <name evidence="4" type="ORF">SK3146_00648</name>
</gene>
<dbReference type="Gene3D" id="3.90.180.10">
    <property type="entry name" value="Medium-chain alcohol dehydrogenases, catalytic domain"/>
    <property type="match status" value="1"/>
</dbReference>
<dbReference type="InterPro" id="IPR013154">
    <property type="entry name" value="ADH-like_N"/>
</dbReference>
<keyword evidence="2" id="KW-0560">Oxidoreductase</keyword>
<reference evidence="4" key="2">
    <citation type="journal article" date="2021" name="J Anim Sci Technol">
        <title>Complete genome sequence of Paenibacillus konkukensis sp. nov. SK3146 as a potential probiotic strain.</title>
        <authorList>
            <person name="Jung H.I."/>
            <person name="Park S."/>
            <person name="Niu K.M."/>
            <person name="Lee S.W."/>
            <person name="Kothari D."/>
            <person name="Yi K.J."/>
            <person name="Kim S.K."/>
        </authorList>
    </citation>
    <scope>NUCLEOTIDE SEQUENCE</scope>
    <source>
        <strain evidence="4">SK3146</strain>
    </source>
</reference>
<dbReference type="Proteomes" id="UP001057134">
    <property type="component" value="Chromosome"/>
</dbReference>
<dbReference type="Gene3D" id="3.40.50.720">
    <property type="entry name" value="NAD(P)-binding Rossmann-like Domain"/>
    <property type="match status" value="1"/>
</dbReference>
<dbReference type="GO" id="GO:0004315">
    <property type="term" value="F:3-oxoacyl-[acyl-carrier-protein] synthase activity"/>
    <property type="evidence" value="ECO:0007669"/>
    <property type="project" value="UniProtKB-EC"/>
</dbReference>